<dbReference type="SUPFAM" id="SSF75615">
    <property type="entry name" value="Siroheme synthase middle domains-like"/>
    <property type="match status" value="1"/>
</dbReference>
<sequence>MGWLPVMLRLDGALCVVIGGGAVAERKVLGLLEADAFVTLISPTVTGKLEELAEQGVIHWVTRDYAEGDLSGATLAFAATNDGGVNGQVAAEAQSRGVLVNVADDADAGTLMLTSVLRRGKLMLSVSTMGASPSTARRVRRELEEAYGDEYEVWLDWLAEVRLMLRQRVEGTELRQLLHRLLDEMNGPELLRTGRLPASGWQEAWLEALRREPVPDTVWRLASQV</sequence>
<dbReference type="EMBL" id="JBHLWN010000031">
    <property type="protein sequence ID" value="MFC0212627.1"/>
    <property type="molecule type" value="Genomic_DNA"/>
</dbReference>
<reference evidence="7 8" key="1">
    <citation type="submission" date="2024-09" db="EMBL/GenBank/DDBJ databases">
        <authorList>
            <person name="Sun Q."/>
            <person name="Mori K."/>
        </authorList>
    </citation>
    <scope>NUCLEOTIDE SEQUENCE [LARGE SCALE GENOMIC DNA]</scope>
    <source>
        <strain evidence="7 8">CCM 7759</strain>
    </source>
</reference>
<evidence type="ECO:0000313" key="7">
    <source>
        <dbReference type="EMBL" id="MFC0212627.1"/>
    </source>
</evidence>
<comment type="caution">
    <text evidence="7">The sequence shown here is derived from an EMBL/GenBank/DDBJ whole genome shotgun (WGS) entry which is preliminary data.</text>
</comment>
<dbReference type="NCBIfam" id="TIGR01470">
    <property type="entry name" value="cysG_Nterm"/>
    <property type="match status" value="1"/>
</dbReference>
<proteinExistence type="predicted"/>
<dbReference type="InterPro" id="IPR006367">
    <property type="entry name" value="Sirohaem_synthase_N"/>
</dbReference>
<evidence type="ECO:0000256" key="4">
    <source>
        <dbReference type="ARBA" id="ARBA00023027"/>
    </source>
</evidence>
<dbReference type="PANTHER" id="PTHR35330:SF1">
    <property type="entry name" value="SIROHEME BIOSYNTHESIS PROTEIN MET8"/>
    <property type="match status" value="1"/>
</dbReference>
<evidence type="ECO:0000256" key="6">
    <source>
        <dbReference type="ARBA" id="ARBA00047561"/>
    </source>
</evidence>
<name>A0ABV6DJ54_9BACL</name>
<dbReference type="Proteomes" id="UP001589776">
    <property type="component" value="Unassembled WGS sequence"/>
</dbReference>
<dbReference type="EC" id="1.3.1.76" evidence="2"/>
<dbReference type="Gene3D" id="1.10.8.610">
    <property type="entry name" value="SirC, precorrin-2 dehydrogenase, C-terminal helical domain-like"/>
    <property type="match status" value="1"/>
</dbReference>
<organism evidence="7 8">
    <name type="scientific">Paenibacillus chartarius</name>
    <dbReference type="NCBI Taxonomy" id="747481"/>
    <lineage>
        <taxon>Bacteria</taxon>
        <taxon>Bacillati</taxon>
        <taxon>Bacillota</taxon>
        <taxon>Bacilli</taxon>
        <taxon>Bacillales</taxon>
        <taxon>Paenibacillaceae</taxon>
        <taxon>Paenibacillus</taxon>
    </lineage>
</organism>
<evidence type="ECO:0000256" key="3">
    <source>
        <dbReference type="ARBA" id="ARBA00023002"/>
    </source>
</evidence>
<accession>A0ABV6DJ54</accession>
<evidence type="ECO:0000256" key="5">
    <source>
        <dbReference type="ARBA" id="ARBA00023244"/>
    </source>
</evidence>
<evidence type="ECO:0000256" key="2">
    <source>
        <dbReference type="ARBA" id="ARBA00012400"/>
    </source>
</evidence>
<keyword evidence="4" id="KW-0520">NAD</keyword>
<keyword evidence="3" id="KW-0560">Oxidoreductase</keyword>
<dbReference type="Pfam" id="PF13241">
    <property type="entry name" value="NAD_binding_7"/>
    <property type="match status" value="1"/>
</dbReference>
<keyword evidence="8" id="KW-1185">Reference proteome</keyword>
<dbReference type="InterPro" id="IPR028161">
    <property type="entry name" value="Met8-like"/>
</dbReference>
<dbReference type="RefSeq" id="WP_377469954.1">
    <property type="nucleotide sequence ID" value="NZ_JBHLWN010000031.1"/>
</dbReference>
<evidence type="ECO:0000313" key="8">
    <source>
        <dbReference type="Proteomes" id="UP001589776"/>
    </source>
</evidence>
<dbReference type="SUPFAM" id="SSF51735">
    <property type="entry name" value="NAD(P)-binding Rossmann-fold domains"/>
    <property type="match status" value="1"/>
</dbReference>
<comment type="pathway">
    <text evidence="1">Porphyrin-containing compound metabolism; siroheme biosynthesis; sirohydrochlorin from precorrin-2: step 1/1.</text>
</comment>
<dbReference type="InterPro" id="IPR042518">
    <property type="entry name" value="SirC_C"/>
</dbReference>
<dbReference type="InterPro" id="IPR036291">
    <property type="entry name" value="NAD(P)-bd_dom_sf"/>
</dbReference>
<keyword evidence="5" id="KW-0627">Porphyrin biosynthesis</keyword>
<comment type="catalytic activity">
    <reaction evidence="6">
        <text>precorrin-2 + NAD(+) = sirohydrochlorin + NADH + 2 H(+)</text>
        <dbReference type="Rhea" id="RHEA:15613"/>
        <dbReference type="ChEBI" id="CHEBI:15378"/>
        <dbReference type="ChEBI" id="CHEBI:57540"/>
        <dbReference type="ChEBI" id="CHEBI:57945"/>
        <dbReference type="ChEBI" id="CHEBI:58351"/>
        <dbReference type="ChEBI" id="CHEBI:58827"/>
        <dbReference type="EC" id="1.3.1.76"/>
    </reaction>
</comment>
<evidence type="ECO:0000256" key="1">
    <source>
        <dbReference type="ARBA" id="ARBA00005010"/>
    </source>
</evidence>
<gene>
    <name evidence="7" type="ORF">ACFFK0_09135</name>
</gene>
<dbReference type="Gene3D" id="3.40.50.720">
    <property type="entry name" value="NAD(P)-binding Rossmann-like Domain"/>
    <property type="match status" value="1"/>
</dbReference>
<dbReference type="PANTHER" id="PTHR35330">
    <property type="entry name" value="SIROHEME BIOSYNTHESIS PROTEIN MET8"/>
    <property type="match status" value="1"/>
</dbReference>
<protein>
    <recommendedName>
        <fullName evidence="2">precorrin-2 dehydrogenase</fullName>
        <ecNumber evidence="2">1.3.1.76</ecNumber>
    </recommendedName>
</protein>